<evidence type="ECO:0000256" key="1">
    <source>
        <dbReference type="SAM" id="MobiDB-lite"/>
    </source>
</evidence>
<dbReference type="EMBL" id="OU900104">
    <property type="protein sequence ID" value="CAG9856055.1"/>
    <property type="molecule type" value="Genomic_DNA"/>
</dbReference>
<organism evidence="2 3">
    <name type="scientific">Phyllotreta striolata</name>
    <name type="common">Striped flea beetle</name>
    <name type="synonym">Crioceris striolata</name>
    <dbReference type="NCBI Taxonomy" id="444603"/>
    <lineage>
        <taxon>Eukaryota</taxon>
        <taxon>Metazoa</taxon>
        <taxon>Ecdysozoa</taxon>
        <taxon>Arthropoda</taxon>
        <taxon>Hexapoda</taxon>
        <taxon>Insecta</taxon>
        <taxon>Pterygota</taxon>
        <taxon>Neoptera</taxon>
        <taxon>Endopterygota</taxon>
        <taxon>Coleoptera</taxon>
        <taxon>Polyphaga</taxon>
        <taxon>Cucujiformia</taxon>
        <taxon>Chrysomeloidea</taxon>
        <taxon>Chrysomelidae</taxon>
        <taxon>Galerucinae</taxon>
        <taxon>Alticini</taxon>
        <taxon>Phyllotreta</taxon>
    </lineage>
</organism>
<dbReference type="OrthoDB" id="257992at2759"/>
<evidence type="ECO:0000313" key="2">
    <source>
        <dbReference type="EMBL" id="CAG9856055.1"/>
    </source>
</evidence>
<accession>A0A9N9XLD1</accession>
<gene>
    <name evidence="2" type="ORF">PHYEVI_LOCUS2482</name>
</gene>
<protein>
    <submittedName>
        <fullName evidence="2">Uncharacterized protein</fullName>
    </submittedName>
</protein>
<feature type="region of interest" description="Disordered" evidence="1">
    <location>
        <begin position="96"/>
        <end position="141"/>
    </location>
</feature>
<reference evidence="2" key="1">
    <citation type="submission" date="2022-01" db="EMBL/GenBank/DDBJ databases">
        <authorList>
            <person name="King R."/>
        </authorList>
    </citation>
    <scope>NUCLEOTIDE SEQUENCE</scope>
</reference>
<keyword evidence="3" id="KW-1185">Reference proteome</keyword>
<evidence type="ECO:0000313" key="3">
    <source>
        <dbReference type="Proteomes" id="UP001153712"/>
    </source>
</evidence>
<name>A0A9N9XLD1_PHYSR</name>
<dbReference type="Proteomes" id="UP001153712">
    <property type="component" value="Chromosome 11"/>
</dbReference>
<sequence length="236" mass="26480">MWISPCDRSALRGIGVAVEAPCEESGSMALLARDRNKEQDMEPITPIPLPPRYRFRDLILGDWAFNDDGERSLTSAYCWESWTVRKIATKLSPFTTPRRYPLRKTPPVESDSSGPSPSSEEDGAPGAGESTSKGSPASSRRSSRLGAEWSYQMLPNAAEQSLLEGGKRTRVNFPPEMMDRRSSRSLFVPRRSRTMSIWSDISRSSWRLDESISSFGTTRYFPAEVILANSLFSIRF</sequence>
<dbReference type="AlphaFoldDB" id="A0A9N9XLD1"/>
<proteinExistence type="predicted"/>
<feature type="compositionally biased region" description="Low complexity" evidence="1">
    <location>
        <begin position="130"/>
        <end position="140"/>
    </location>
</feature>